<sequence>MSDQYEKHTAGEAQDFAHSHLDGWLLDRASYGIFRCQRAHRAENSKTTGETAGFPSVLRGYASPAEGATPTKRRFNQSLPTNRFVDQWFDFKLGVPLIRHDLFQRDDDQVVVG</sequence>
<accession>A0A5C5ZYD8</accession>
<dbReference type="Proteomes" id="UP000316213">
    <property type="component" value="Unassembled WGS sequence"/>
</dbReference>
<protein>
    <submittedName>
        <fullName evidence="2">Uncharacterized protein</fullName>
    </submittedName>
</protein>
<gene>
    <name evidence="2" type="ORF">Pla100_51810</name>
</gene>
<dbReference type="AlphaFoldDB" id="A0A5C5ZYD8"/>
<reference evidence="2 3" key="1">
    <citation type="submission" date="2019-02" db="EMBL/GenBank/DDBJ databases">
        <title>Deep-cultivation of Planctomycetes and their phenomic and genomic characterization uncovers novel biology.</title>
        <authorList>
            <person name="Wiegand S."/>
            <person name="Jogler M."/>
            <person name="Boedeker C."/>
            <person name="Pinto D."/>
            <person name="Vollmers J."/>
            <person name="Rivas-Marin E."/>
            <person name="Kohn T."/>
            <person name="Peeters S.H."/>
            <person name="Heuer A."/>
            <person name="Rast P."/>
            <person name="Oberbeckmann S."/>
            <person name="Bunk B."/>
            <person name="Jeske O."/>
            <person name="Meyerdierks A."/>
            <person name="Storesund J.E."/>
            <person name="Kallscheuer N."/>
            <person name="Luecker S."/>
            <person name="Lage O.M."/>
            <person name="Pohl T."/>
            <person name="Merkel B.J."/>
            <person name="Hornburger P."/>
            <person name="Mueller R.-W."/>
            <person name="Bruemmer F."/>
            <person name="Labrenz M."/>
            <person name="Spormann A.M."/>
            <person name="Op Den Camp H."/>
            <person name="Overmann J."/>
            <person name="Amann R."/>
            <person name="Jetten M.S.M."/>
            <person name="Mascher T."/>
            <person name="Medema M.H."/>
            <person name="Devos D.P."/>
            <person name="Kaster A.-K."/>
            <person name="Ovreas L."/>
            <person name="Rohde M."/>
            <person name="Galperin M.Y."/>
            <person name="Jogler C."/>
        </authorList>
    </citation>
    <scope>NUCLEOTIDE SEQUENCE [LARGE SCALE GENOMIC DNA]</scope>
    <source>
        <strain evidence="2 3">Pla100</strain>
    </source>
</reference>
<dbReference type="EMBL" id="SJPM01000015">
    <property type="protein sequence ID" value="TWT91333.1"/>
    <property type="molecule type" value="Genomic_DNA"/>
</dbReference>
<evidence type="ECO:0000256" key="1">
    <source>
        <dbReference type="SAM" id="MobiDB-lite"/>
    </source>
</evidence>
<proteinExistence type="predicted"/>
<organism evidence="2 3">
    <name type="scientific">Neorhodopirellula pilleata</name>
    <dbReference type="NCBI Taxonomy" id="2714738"/>
    <lineage>
        <taxon>Bacteria</taxon>
        <taxon>Pseudomonadati</taxon>
        <taxon>Planctomycetota</taxon>
        <taxon>Planctomycetia</taxon>
        <taxon>Pirellulales</taxon>
        <taxon>Pirellulaceae</taxon>
        <taxon>Neorhodopirellula</taxon>
    </lineage>
</organism>
<name>A0A5C5ZYD8_9BACT</name>
<evidence type="ECO:0000313" key="2">
    <source>
        <dbReference type="EMBL" id="TWT91333.1"/>
    </source>
</evidence>
<feature type="region of interest" description="Disordered" evidence="1">
    <location>
        <begin position="42"/>
        <end position="75"/>
    </location>
</feature>
<evidence type="ECO:0000313" key="3">
    <source>
        <dbReference type="Proteomes" id="UP000316213"/>
    </source>
</evidence>
<comment type="caution">
    <text evidence="2">The sequence shown here is derived from an EMBL/GenBank/DDBJ whole genome shotgun (WGS) entry which is preliminary data.</text>
</comment>
<keyword evidence="3" id="KW-1185">Reference proteome</keyword>